<evidence type="ECO:0000259" key="1">
    <source>
        <dbReference type="Pfam" id="PF18228"/>
    </source>
</evidence>
<dbReference type="AlphaFoldDB" id="A0ABD4R419"/>
<proteinExistence type="predicted"/>
<dbReference type="CDD" id="cd20699">
    <property type="entry name" value="CdiI_ECL-like"/>
    <property type="match status" value="1"/>
</dbReference>
<gene>
    <name evidence="2" type="ORF">J0A64_07415</name>
</gene>
<sequence>MFGIFPEDKPVNNEGECFLPSSVIIGGFSEVINIPLSYWNIDNYKVSWLNSLKEGLTNKKHAALVVSMYEPDDANFIFTWVLYFSGNDVFVQNKILFLDECPEFNPEMINKFTDSRKTHNEDGVKISEWNTDLDSVINFYKTLKK</sequence>
<dbReference type="Gene3D" id="3.30.2450.20">
    <property type="match status" value="1"/>
</dbReference>
<dbReference type="InterPro" id="IPR053755">
    <property type="entry name" value="CDI_immunity_sf"/>
</dbReference>
<dbReference type="RefSeq" id="WP_021242038.1">
    <property type="nucleotide sequence ID" value="NZ_CP058637.1"/>
</dbReference>
<dbReference type="InterPro" id="IPR040509">
    <property type="entry name" value="CdiI_C"/>
</dbReference>
<accession>A0ABD4R419</accession>
<feature type="domain" description="CdiI C-terminal" evidence="1">
    <location>
        <begin position="35"/>
        <end position="139"/>
    </location>
</feature>
<name>A0ABD4R419_9ENTR</name>
<reference evidence="2 3" key="1">
    <citation type="journal article" date="2021" name="Clin. Infect. Dis.">
        <title>Rapid development of cefiderocol resistance in carbapenem-resistant Enterobacter cloacae during therapy is associated with heterogeneous mutations in the catecholate siderophore receptor cira.</title>
        <authorList>
            <person name="Klein S."/>
            <person name="Boutin S."/>
            <person name="Kocer K."/>
            <person name="Fiedler M.O."/>
            <person name="Storzinger D."/>
            <person name="Weigand M.A."/>
            <person name="Tan B."/>
            <person name="Richter D."/>
            <person name="Rupp C."/>
            <person name="Mieth M."/>
            <person name="Mehrabi A."/>
            <person name="Hackert T."/>
            <person name="Zimmermann S."/>
            <person name="Heeg K."/>
            <person name="Nurjadi D."/>
        </authorList>
    </citation>
    <scope>NUCLEOTIDE SEQUENCE [LARGE SCALE GENOMIC DNA]</scope>
    <source>
        <strain evidence="2 3">BK34275</strain>
    </source>
</reference>
<comment type="caution">
    <text evidence="2">The sequence shown here is derived from an EMBL/GenBank/DDBJ whole genome shotgun (WGS) entry which is preliminary data.</text>
</comment>
<protein>
    <recommendedName>
        <fullName evidence="1">CdiI C-terminal domain-containing protein</fullName>
    </recommendedName>
</protein>
<evidence type="ECO:0000313" key="2">
    <source>
        <dbReference type="EMBL" id="MBU3766426.1"/>
    </source>
</evidence>
<dbReference type="EMBL" id="JAFKCP010000003">
    <property type="protein sequence ID" value="MBU3766426.1"/>
    <property type="molecule type" value="Genomic_DNA"/>
</dbReference>
<evidence type="ECO:0000313" key="3">
    <source>
        <dbReference type="Proteomes" id="UP000813349"/>
    </source>
</evidence>
<dbReference type="Pfam" id="PF18228">
    <property type="entry name" value="CdiI_N"/>
    <property type="match status" value="1"/>
</dbReference>
<organism evidence="2 3">
    <name type="scientific">Enterobacter roggenkampii</name>
    <dbReference type="NCBI Taxonomy" id="1812935"/>
    <lineage>
        <taxon>Bacteria</taxon>
        <taxon>Pseudomonadati</taxon>
        <taxon>Pseudomonadota</taxon>
        <taxon>Gammaproteobacteria</taxon>
        <taxon>Enterobacterales</taxon>
        <taxon>Enterobacteriaceae</taxon>
        <taxon>Enterobacter</taxon>
        <taxon>Enterobacter cloacae complex</taxon>
    </lineage>
</organism>
<dbReference type="Proteomes" id="UP000813349">
    <property type="component" value="Unassembled WGS sequence"/>
</dbReference>